<dbReference type="InterPro" id="IPR016067">
    <property type="entry name" value="S-AdoMet_deCO2ase_core"/>
</dbReference>
<evidence type="ECO:0000256" key="4">
    <source>
        <dbReference type="ARBA" id="ARBA00008872"/>
    </source>
</evidence>
<dbReference type="PROSITE" id="PS00879">
    <property type="entry name" value="ODR_DC_2_2"/>
    <property type="match status" value="1"/>
</dbReference>
<keyword evidence="5 13" id="KW-0663">Pyridoxal phosphate</keyword>
<reference evidence="16" key="1">
    <citation type="submission" date="2021-01" db="EMBL/GenBank/DDBJ databases">
        <authorList>
            <person name="Corre E."/>
            <person name="Pelletier E."/>
            <person name="Niang G."/>
            <person name="Scheremetjew M."/>
            <person name="Finn R."/>
            <person name="Kale V."/>
            <person name="Holt S."/>
            <person name="Cochrane G."/>
            <person name="Meng A."/>
            <person name="Brown T."/>
            <person name="Cohen L."/>
        </authorList>
    </citation>
    <scope>NUCLEOTIDE SEQUENCE</scope>
    <source>
        <strain evidence="16">RCC1614</strain>
    </source>
</reference>
<dbReference type="GO" id="GO:0004586">
    <property type="term" value="F:ornithine decarboxylase activity"/>
    <property type="evidence" value="ECO:0007669"/>
    <property type="project" value="UniProtKB-EC"/>
</dbReference>
<evidence type="ECO:0000256" key="3">
    <source>
        <dbReference type="ARBA" id="ARBA00008466"/>
    </source>
</evidence>
<dbReference type="Gene3D" id="3.30.360.50">
    <property type="entry name" value="S-adenosylmethionine decarboxylase"/>
    <property type="match status" value="1"/>
</dbReference>
<dbReference type="Gene3D" id="3.60.90.10">
    <property type="entry name" value="S-adenosylmethionine decarboxylase"/>
    <property type="match status" value="2"/>
</dbReference>
<name>A0A7R9TNK0_MICPS</name>
<feature type="active site" description="Proton donor" evidence="13">
    <location>
        <position position="956"/>
    </location>
</feature>
<evidence type="ECO:0000256" key="14">
    <source>
        <dbReference type="SAM" id="MobiDB-lite"/>
    </source>
</evidence>
<dbReference type="InterPro" id="IPR022653">
    <property type="entry name" value="De-COase2_pyr-phos_BS"/>
</dbReference>
<dbReference type="GO" id="GO:0008295">
    <property type="term" value="P:spermidine biosynthetic process"/>
    <property type="evidence" value="ECO:0007669"/>
    <property type="project" value="UniProtKB-KW"/>
</dbReference>
<dbReference type="PANTHER" id="PTHR11482">
    <property type="entry name" value="ARGININE/DIAMINOPIMELATE/ORNITHINE DECARBOXYLASE"/>
    <property type="match status" value="1"/>
</dbReference>
<evidence type="ECO:0000256" key="2">
    <source>
        <dbReference type="ARBA" id="ARBA00004911"/>
    </source>
</evidence>
<evidence type="ECO:0000313" key="16">
    <source>
        <dbReference type="EMBL" id="CAD8240347.1"/>
    </source>
</evidence>
<dbReference type="PANTHER" id="PTHR11482:SF6">
    <property type="entry name" value="ORNITHINE DECARBOXYLASE 1-RELATED"/>
    <property type="match status" value="1"/>
</dbReference>
<dbReference type="UniPathway" id="UPA00331">
    <property type="reaction ID" value="UER00451"/>
</dbReference>
<dbReference type="PROSITE" id="PS00878">
    <property type="entry name" value="ODR_DC_2_1"/>
    <property type="match status" value="1"/>
</dbReference>
<comment type="subunit">
    <text evidence="11">Homodimer. Only the dimer is catalytically active, as the active sites are constructed of residues from both monomers.</text>
</comment>
<dbReference type="InterPro" id="IPR029066">
    <property type="entry name" value="PLP-binding_barrel"/>
</dbReference>
<keyword evidence="6" id="KW-0745">Spermidine biosynthesis</keyword>
<evidence type="ECO:0000256" key="12">
    <source>
        <dbReference type="ARBA" id="ARBA00049127"/>
    </source>
</evidence>
<keyword evidence="7" id="KW-0620">Polyamine biosynthesis</keyword>
<evidence type="ECO:0000256" key="1">
    <source>
        <dbReference type="ARBA" id="ARBA00001933"/>
    </source>
</evidence>
<evidence type="ECO:0000256" key="7">
    <source>
        <dbReference type="ARBA" id="ARBA00023115"/>
    </source>
</evidence>
<dbReference type="EMBL" id="HBDY01009616">
    <property type="protein sequence ID" value="CAD8240347.1"/>
    <property type="molecule type" value="Transcribed_RNA"/>
</dbReference>
<dbReference type="InterPro" id="IPR022657">
    <property type="entry name" value="De-COase2_CS"/>
</dbReference>
<evidence type="ECO:0000256" key="10">
    <source>
        <dbReference type="ARBA" id="ARBA00034138"/>
    </source>
</evidence>
<evidence type="ECO:0000256" key="5">
    <source>
        <dbReference type="ARBA" id="ARBA00022898"/>
    </source>
</evidence>
<dbReference type="InterPro" id="IPR018166">
    <property type="entry name" value="S-AdoMet_deCO2ase_CS"/>
</dbReference>
<dbReference type="EC" id="4.1.1.17" evidence="10"/>
<feature type="modified residue" description="N6-(pyridoxal phosphate)lysine" evidence="13">
    <location>
        <position position="633"/>
    </location>
</feature>
<proteinExistence type="inferred from homology"/>
<dbReference type="GO" id="GO:0004014">
    <property type="term" value="F:adenosylmethionine decarboxylase activity"/>
    <property type="evidence" value="ECO:0007669"/>
    <property type="project" value="InterPro"/>
</dbReference>
<dbReference type="InterPro" id="IPR022644">
    <property type="entry name" value="De-COase2_N"/>
</dbReference>
<comment type="similarity">
    <text evidence="3">Belongs to the eukaryotic AdoMetDC family.</text>
</comment>
<dbReference type="InterPro" id="IPR009006">
    <property type="entry name" value="Ala_racemase/Decarboxylase_C"/>
</dbReference>
<comment type="cofactor">
    <cofactor evidence="1 13">
        <name>pyridoxal 5'-phosphate</name>
        <dbReference type="ChEBI" id="CHEBI:597326"/>
    </cofactor>
</comment>
<feature type="domain" description="Orn/DAP/Arg decarboxylase 2 N-terminal" evidence="15">
    <location>
        <begin position="610"/>
        <end position="852"/>
    </location>
</feature>
<sequence length="1019" mass="108834">MTVSDANDAVAPGVAAADAILPCPHFEGVEKRIEIDFHEGSSQRDLRSLPREVLDDAMTASECLIVSHERAEAFDAYVLSESSLFVFPTKFVLKTCGTTKLLNAIPLVLEHAAAIGMKPRRCKYTRSTFLFPDEQPMGGNFDEETKVLESYFGGLGPDGGNSFVLGSKLRGVQWHVYLADDNGAGNAAQKPRQQPRSHRSLSLGARGEGRRVSADDVSEDSNDSAATGDDAADALSLEGSTDRRLFEPTVSLEVCMTHLDVTHAKHFFRTESFVSSRATTEESGIAALFPDMTIDDYVFEPCGYSMNGVDRAINGKEFATIHITPEDGFSYCSVEHSNLSLSRADPEAYVRGVAARFKPGKFSLAVSTDAPPATAAEMRRVPTLPGYRRVQASHQEIDASGGAVSFYTFVRLPEENFTMAIDDVVATAKAAVAAAQIATLEENFELSPAASDDDEKPSSYDTDEDAPDRKKLRLDARCDSPHAGCVSALSAGTVAGLEMNLSLPSVNDLGAMATATTTTAHAHHSAMKASPSDARGIATLRASLPTPRPLACAQKHEDALVVKALVESHAKSLPGGGARSIDNCVLDVIESGLAQRAQERLERFLVVDLGVVTRRWHYWRATLPRVQPHYAVKCNMDTRVLATLAALGSSFDCASPTEVDAVISLGVSPDRIIYANPCKLPRHLAAVAGSGVSLTTFDSVGELEKISALAPEMKVLLRLRADDPDARCVLGNKYGAEPAEVKVLLEAAKRLGVNVNGVSFHVGSGATNPLAFREALEFARVAFDAAKELGLPPMEVLDIGGGFSGSIKADDASNDDDVTLAAVAGEVNKSLERLFPEAEGVRVISEPGRYFAEACVTLACMIFSRRIRSTEDGSLAPGEDSHQYFVSDGLYGMMNSIMYDHATVNSRLLPVATNAAALAAGNVDAVIPANVYAGDDAVVGNSRAKTYPSTVFGPTCDGLDKIHEQTAMPELTVGDWLVFPHMGAYTVSAGSNFNGFSCADVKKFYVCSPSDADPEPVVR</sequence>
<dbReference type="PROSITE" id="PS01336">
    <property type="entry name" value="ADOMETDC"/>
    <property type="match status" value="1"/>
</dbReference>
<dbReference type="GO" id="GO:0033387">
    <property type="term" value="P:putrescine biosynthetic process from arginine, via ornithine"/>
    <property type="evidence" value="ECO:0007669"/>
    <property type="project" value="UniProtKB-UniPathway"/>
</dbReference>
<feature type="region of interest" description="Disordered" evidence="14">
    <location>
        <begin position="183"/>
        <end position="234"/>
    </location>
</feature>
<dbReference type="SUPFAM" id="SSF56276">
    <property type="entry name" value="S-adenosylmethionine decarboxylase"/>
    <property type="match status" value="1"/>
</dbReference>
<comment type="pathway">
    <text evidence="2">Amine and polyamine biosynthesis; S-adenosylmethioninamine biosynthesis; S-adenosylmethioninamine from S-adenosyl-L-methionine: step 1/1.</text>
</comment>
<evidence type="ECO:0000256" key="6">
    <source>
        <dbReference type="ARBA" id="ARBA00023066"/>
    </source>
</evidence>
<feature type="compositionally biased region" description="Acidic residues" evidence="14">
    <location>
        <begin position="451"/>
        <end position="466"/>
    </location>
</feature>
<comment type="catalytic activity">
    <reaction evidence="12">
        <text>L-ornithine + H(+) = putrescine + CO2</text>
        <dbReference type="Rhea" id="RHEA:22964"/>
        <dbReference type="ChEBI" id="CHEBI:15378"/>
        <dbReference type="ChEBI" id="CHEBI:16526"/>
        <dbReference type="ChEBI" id="CHEBI:46911"/>
        <dbReference type="ChEBI" id="CHEBI:326268"/>
        <dbReference type="EC" id="4.1.1.17"/>
    </reaction>
</comment>
<evidence type="ECO:0000256" key="13">
    <source>
        <dbReference type="PIRSR" id="PIRSR600183-50"/>
    </source>
</evidence>
<keyword evidence="8" id="KW-0456">Lyase</keyword>
<dbReference type="Pfam" id="PF02784">
    <property type="entry name" value="Orn_Arg_deC_N"/>
    <property type="match status" value="1"/>
</dbReference>
<dbReference type="CDD" id="cd00622">
    <property type="entry name" value="PLPDE_III_ODC"/>
    <property type="match status" value="1"/>
</dbReference>
<gene>
    <name evidence="16" type="ORF">MPUS1402_LOCUS7192</name>
</gene>
<evidence type="ECO:0000256" key="11">
    <source>
        <dbReference type="ARBA" id="ARBA00046672"/>
    </source>
</evidence>
<evidence type="ECO:0000259" key="15">
    <source>
        <dbReference type="Pfam" id="PF02784"/>
    </source>
</evidence>
<comment type="pathway">
    <text evidence="9">Amine and polyamine biosynthesis; putrescine biosynthesis via L-ornithine pathway; putrescine from L-ornithine: step 1/1.</text>
</comment>
<dbReference type="FunFam" id="3.20.20.10:FF:000005">
    <property type="entry name" value="Ornithine decarboxylase"/>
    <property type="match status" value="1"/>
</dbReference>
<dbReference type="SUPFAM" id="SSF51419">
    <property type="entry name" value="PLP-binding barrel"/>
    <property type="match status" value="1"/>
</dbReference>
<evidence type="ECO:0000256" key="9">
    <source>
        <dbReference type="ARBA" id="ARBA00034115"/>
    </source>
</evidence>
<dbReference type="PRINTS" id="PR01179">
    <property type="entry name" value="ODADCRBXLASE"/>
</dbReference>
<dbReference type="Gene3D" id="3.20.20.10">
    <property type="entry name" value="Alanine racemase"/>
    <property type="match status" value="1"/>
</dbReference>
<dbReference type="InterPro" id="IPR000183">
    <property type="entry name" value="Orn/DAP/Arg_de-COase"/>
</dbReference>
<dbReference type="GO" id="GO:0005737">
    <property type="term" value="C:cytoplasm"/>
    <property type="evidence" value="ECO:0007669"/>
    <property type="project" value="TreeGrafter"/>
</dbReference>
<dbReference type="InterPro" id="IPR002433">
    <property type="entry name" value="Orn_de-COase"/>
</dbReference>
<organism evidence="16">
    <name type="scientific">Micromonas pusilla</name>
    <name type="common">Picoplanktonic green alga</name>
    <name type="synonym">Chromulina pusilla</name>
    <dbReference type="NCBI Taxonomy" id="38833"/>
    <lineage>
        <taxon>Eukaryota</taxon>
        <taxon>Viridiplantae</taxon>
        <taxon>Chlorophyta</taxon>
        <taxon>Mamiellophyceae</taxon>
        <taxon>Mamiellales</taxon>
        <taxon>Mamiellaceae</taxon>
        <taxon>Micromonas</taxon>
    </lineage>
</organism>
<dbReference type="Gene3D" id="2.40.37.10">
    <property type="entry name" value="Lyase, Ornithine Decarboxylase, Chain A, domain 1"/>
    <property type="match status" value="1"/>
</dbReference>
<protein>
    <recommendedName>
        <fullName evidence="10">ornithine decarboxylase</fullName>
        <ecNumber evidence="10">4.1.1.17</ecNumber>
    </recommendedName>
</protein>
<evidence type="ECO:0000256" key="8">
    <source>
        <dbReference type="ARBA" id="ARBA00023239"/>
    </source>
</evidence>
<feature type="compositionally biased region" description="Low complexity" evidence="14">
    <location>
        <begin position="223"/>
        <end position="234"/>
    </location>
</feature>
<dbReference type="UniPathway" id="UPA00535">
    <property type="reaction ID" value="UER00288"/>
</dbReference>
<dbReference type="Pfam" id="PF01536">
    <property type="entry name" value="SAM_decarbox"/>
    <property type="match status" value="1"/>
</dbReference>
<dbReference type="SUPFAM" id="SSF50621">
    <property type="entry name" value="Alanine racemase C-terminal domain-like"/>
    <property type="match status" value="1"/>
</dbReference>
<dbReference type="AlphaFoldDB" id="A0A7R9TNK0"/>
<accession>A0A7R9TNK0</accession>
<comment type="similarity">
    <text evidence="4">Belongs to the Orn/Lys/Arg decarboxylase class-II family.</text>
</comment>
<feature type="region of interest" description="Disordered" evidence="14">
    <location>
        <begin position="445"/>
        <end position="470"/>
    </location>
</feature>
<dbReference type="InterPro" id="IPR048283">
    <property type="entry name" value="AdoMetDC-like"/>
</dbReference>
<dbReference type="PRINTS" id="PR01182">
    <property type="entry name" value="ORNDCRBXLASE"/>
</dbReference>